<keyword evidence="5 8" id="KW-0560">Oxidoreductase</keyword>
<evidence type="ECO:0000256" key="2">
    <source>
        <dbReference type="ARBA" id="ARBA00007301"/>
    </source>
</evidence>
<feature type="domain" description="Pyridoxine 5'-phosphate oxidase dimerisation C-terminal" evidence="7">
    <location>
        <begin position="170"/>
        <end position="210"/>
    </location>
</feature>
<organism evidence="8 9">
    <name type="scientific">Nocardioides yefusunii</name>
    <dbReference type="NCBI Taxonomy" id="2500546"/>
    <lineage>
        <taxon>Bacteria</taxon>
        <taxon>Bacillati</taxon>
        <taxon>Actinomycetota</taxon>
        <taxon>Actinomycetes</taxon>
        <taxon>Propionibacteriales</taxon>
        <taxon>Nocardioidaceae</taxon>
        <taxon>Nocardioides</taxon>
    </lineage>
</organism>
<dbReference type="EC" id="1.4.3.5" evidence="8"/>
<dbReference type="PANTHER" id="PTHR10851">
    <property type="entry name" value="PYRIDOXINE-5-PHOSPHATE OXIDASE"/>
    <property type="match status" value="1"/>
</dbReference>
<comment type="caution">
    <text evidence="8">The sequence shown here is derived from an EMBL/GenBank/DDBJ whole genome shotgun (WGS) entry which is preliminary data.</text>
</comment>
<sequence>MLPADDHALTGDESLVLPAFDAPPSDPMTLLVTWLRDAQGRVAEPRAATLATADAQGRPSSRVVKVKQVSPAGLVFTTRESSRKGRDLAVNPHAAITFHWRETVQQVNVTGQVVLLDDDASDALFESRGREARATAVVSVQGAVLEDEQALAARAEAALRRPHLIRPATWHGYCLVPERVEFWQGRASRLHRRLEYVCGEDGWISRRLQP</sequence>
<evidence type="ECO:0000313" key="9">
    <source>
        <dbReference type="Proteomes" id="UP001596098"/>
    </source>
</evidence>
<gene>
    <name evidence="8" type="ORF">ACFPWU_15025</name>
</gene>
<comment type="similarity">
    <text evidence="2">Belongs to the pyridoxamine 5'-phosphate oxidase family.</text>
</comment>
<name>A0ABW1R146_9ACTN</name>
<evidence type="ECO:0000256" key="4">
    <source>
        <dbReference type="ARBA" id="ARBA00022643"/>
    </source>
</evidence>
<evidence type="ECO:0000313" key="8">
    <source>
        <dbReference type="EMBL" id="MFC6154977.1"/>
    </source>
</evidence>
<keyword evidence="9" id="KW-1185">Reference proteome</keyword>
<dbReference type="Pfam" id="PF10590">
    <property type="entry name" value="PNP_phzG_C"/>
    <property type="match status" value="1"/>
</dbReference>
<protein>
    <submittedName>
        <fullName evidence="8">Pyridoxal 5'-phosphate synthase</fullName>
        <ecNumber evidence="8">1.4.3.5</ecNumber>
    </submittedName>
</protein>
<keyword evidence="3" id="KW-0285">Flavoprotein</keyword>
<dbReference type="NCBIfam" id="NF004231">
    <property type="entry name" value="PRK05679.1"/>
    <property type="match status" value="1"/>
</dbReference>
<proteinExistence type="inferred from homology"/>
<dbReference type="Gene3D" id="2.30.110.10">
    <property type="entry name" value="Electron Transport, Fmn-binding Protein, Chain A"/>
    <property type="match status" value="1"/>
</dbReference>
<dbReference type="GO" id="GO:0004733">
    <property type="term" value="F:pyridoxamine phosphate oxidase activity"/>
    <property type="evidence" value="ECO:0007669"/>
    <property type="project" value="UniProtKB-EC"/>
</dbReference>
<dbReference type="InterPro" id="IPR011576">
    <property type="entry name" value="Pyridox_Oxase_N"/>
</dbReference>
<evidence type="ECO:0000256" key="5">
    <source>
        <dbReference type="ARBA" id="ARBA00023002"/>
    </source>
</evidence>
<accession>A0ABW1R146</accession>
<dbReference type="SUPFAM" id="SSF50475">
    <property type="entry name" value="FMN-binding split barrel"/>
    <property type="match status" value="1"/>
</dbReference>
<keyword evidence="4" id="KW-0288">FMN</keyword>
<evidence type="ECO:0000256" key="1">
    <source>
        <dbReference type="ARBA" id="ARBA00001917"/>
    </source>
</evidence>
<evidence type="ECO:0000259" key="7">
    <source>
        <dbReference type="Pfam" id="PF10590"/>
    </source>
</evidence>
<feature type="domain" description="Pyridoxamine 5'-phosphate oxidase N-terminal" evidence="6">
    <location>
        <begin position="41"/>
        <end position="157"/>
    </location>
</feature>
<dbReference type="InterPro" id="IPR012349">
    <property type="entry name" value="Split_barrel_FMN-bd"/>
</dbReference>
<dbReference type="InterPro" id="IPR019576">
    <property type="entry name" value="Pyridoxamine_oxidase_dimer_C"/>
</dbReference>
<evidence type="ECO:0000256" key="3">
    <source>
        <dbReference type="ARBA" id="ARBA00022630"/>
    </source>
</evidence>
<dbReference type="EMBL" id="JBHSQI010000009">
    <property type="protein sequence ID" value="MFC6154977.1"/>
    <property type="molecule type" value="Genomic_DNA"/>
</dbReference>
<comment type="cofactor">
    <cofactor evidence="1">
        <name>FMN</name>
        <dbReference type="ChEBI" id="CHEBI:58210"/>
    </cofactor>
</comment>
<evidence type="ECO:0000259" key="6">
    <source>
        <dbReference type="Pfam" id="PF01243"/>
    </source>
</evidence>
<dbReference type="Pfam" id="PF01243">
    <property type="entry name" value="PNPOx_N"/>
    <property type="match status" value="1"/>
</dbReference>
<dbReference type="Proteomes" id="UP001596098">
    <property type="component" value="Unassembled WGS sequence"/>
</dbReference>
<dbReference type="InterPro" id="IPR000659">
    <property type="entry name" value="Pyridox_Oxase"/>
</dbReference>
<dbReference type="PANTHER" id="PTHR10851:SF0">
    <property type="entry name" value="PYRIDOXINE-5'-PHOSPHATE OXIDASE"/>
    <property type="match status" value="1"/>
</dbReference>
<reference evidence="9" key="1">
    <citation type="journal article" date="2019" name="Int. J. Syst. Evol. Microbiol.">
        <title>The Global Catalogue of Microorganisms (GCM) 10K type strain sequencing project: providing services to taxonomists for standard genome sequencing and annotation.</title>
        <authorList>
            <consortium name="The Broad Institute Genomics Platform"/>
            <consortium name="The Broad Institute Genome Sequencing Center for Infectious Disease"/>
            <person name="Wu L."/>
            <person name="Ma J."/>
        </authorList>
    </citation>
    <scope>NUCLEOTIDE SEQUENCE [LARGE SCALE GENOMIC DNA]</scope>
    <source>
        <strain evidence="9">DFY28</strain>
    </source>
</reference>
<dbReference type="PIRSF" id="PIRSF000190">
    <property type="entry name" value="Pyd_amn-ph_oxd"/>
    <property type="match status" value="1"/>
</dbReference>
<dbReference type="RefSeq" id="WP_128221936.1">
    <property type="nucleotide sequence ID" value="NZ_CP034929.1"/>
</dbReference>